<dbReference type="GO" id="GO:0039694">
    <property type="term" value="P:viral RNA genome replication"/>
    <property type="evidence" value="ECO:0007669"/>
    <property type="project" value="InterPro"/>
</dbReference>
<dbReference type="PROSITE" id="PS50507">
    <property type="entry name" value="RDRP_SSRNA_POS"/>
    <property type="match status" value="1"/>
</dbReference>
<dbReference type="InterPro" id="IPR043502">
    <property type="entry name" value="DNA/RNA_pol_sf"/>
</dbReference>
<keyword evidence="2" id="KW-0548">Nucleotidyltransferase</keyword>
<organism evidence="6">
    <name type="scientific">Exserohilum turcicum non-segmented dsRNA virus 1</name>
    <dbReference type="NCBI Taxonomy" id="3229039"/>
    <lineage>
        <taxon>Viruses</taxon>
        <taxon>Riboviria</taxon>
        <taxon>dsRNA viruses</taxon>
    </lineage>
</organism>
<evidence type="ECO:0000256" key="4">
    <source>
        <dbReference type="SAM" id="MobiDB-lite"/>
    </source>
</evidence>
<accession>A0AAU7YAX6</accession>
<evidence type="ECO:0000259" key="5">
    <source>
        <dbReference type="PROSITE" id="PS50507"/>
    </source>
</evidence>
<feature type="region of interest" description="Disordered" evidence="4">
    <location>
        <begin position="197"/>
        <end position="221"/>
    </location>
</feature>
<name>A0AAU7YAX6_9VIRU</name>
<protein>
    <submittedName>
        <fullName evidence="6">RNA-dependent RNA polymerase</fullName>
    </submittedName>
</protein>
<evidence type="ECO:0000313" key="6">
    <source>
        <dbReference type="EMBL" id="XBY85574.1"/>
    </source>
</evidence>
<evidence type="ECO:0000256" key="3">
    <source>
        <dbReference type="ARBA" id="ARBA00022953"/>
    </source>
</evidence>
<dbReference type="SUPFAM" id="SSF56672">
    <property type="entry name" value="DNA/RNA polymerases"/>
    <property type="match status" value="1"/>
</dbReference>
<dbReference type="GO" id="GO:0003723">
    <property type="term" value="F:RNA binding"/>
    <property type="evidence" value="ECO:0007669"/>
    <property type="project" value="InterPro"/>
</dbReference>
<proteinExistence type="predicted"/>
<feature type="domain" description="RdRp catalytic" evidence="5">
    <location>
        <begin position="279"/>
        <end position="396"/>
    </location>
</feature>
<dbReference type="GO" id="GO:0006351">
    <property type="term" value="P:DNA-templated transcription"/>
    <property type="evidence" value="ECO:0007669"/>
    <property type="project" value="InterPro"/>
</dbReference>
<dbReference type="GO" id="GO:0003968">
    <property type="term" value="F:RNA-directed RNA polymerase activity"/>
    <property type="evidence" value="ECO:0007669"/>
    <property type="project" value="UniProtKB-KW"/>
</dbReference>
<dbReference type="Gene3D" id="3.30.70.270">
    <property type="match status" value="1"/>
</dbReference>
<keyword evidence="6" id="KW-0696">RNA-directed RNA polymerase</keyword>
<dbReference type="Pfam" id="PF00680">
    <property type="entry name" value="RdRP_1"/>
    <property type="match status" value="1"/>
</dbReference>
<evidence type="ECO:0000256" key="2">
    <source>
        <dbReference type="ARBA" id="ARBA00022695"/>
    </source>
</evidence>
<feature type="compositionally biased region" description="Basic and acidic residues" evidence="4">
    <location>
        <begin position="209"/>
        <end position="221"/>
    </location>
</feature>
<evidence type="ECO:0000256" key="1">
    <source>
        <dbReference type="ARBA" id="ARBA00022679"/>
    </source>
</evidence>
<dbReference type="InterPro" id="IPR001205">
    <property type="entry name" value="RNA-dir_pol_C"/>
</dbReference>
<dbReference type="InterPro" id="IPR043128">
    <property type="entry name" value="Rev_trsase/Diguanyl_cyclase"/>
</dbReference>
<sequence length="582" mass="66259">MVLDWITANPATASDASGFTGVKDWRFFLEKKRGHRAINGVQYIGQDAALRYKYVQPETSTSRYFSRFLDQSDVVGGEVQAPSEAVVMSEFVPPSEEDLWKHLIGFGENTNIGGGPLQASVSEMLNELGRLEPDRPEISNWLTKEALSKVKVPAATSPGIRWKKMGYRTKKDALMPAVVEACKVLGRMQDTQQEYTVPPAGVAGRGKRVAMDRPDDPDRKEGRLIVMPDLVRHLMGAMGSGPYMQMQRRLDKENGGVLLGMGPFHESYEQLAGWAKGAKGYVFIDFKKFDQRIPRRVLRAVMKHISRAFSKEDGSGAYWASEFRHLVDTEIAMPGGSVYRKKMGVASGDPWTSLADSYANWVMLHLACRAMGWSTKIWTFGDDSVVAIMDGEVGGDPLARVSAWLKAEFGMVVSEEKSYFSKVLVDIDDEPEEKVSGSFLSMYFVATPMGVRPVRPIQDFYELFLKPERNRDTVGWEVARTSMAFLVFYYNPNVRQILYEYWDWLHRTYRIPELTGTVDDLRTLREMDIPWSLFSVEWLTRLPFPWEVELLYKYGHTRYYPPILWQLVYRRDSTLVGGNRLD</sequence>
<dbReference type="EMBL" id="PP926246">
    <property type="protein sequence ID" value="XBY85574.1"/>
    <property type="molecule type" value="Genomic_RNA"/>
</dbReference>
<keyword evidence="1" id="KW-0808">Transferase</keyword>
<reference evidence="6" key="1">
    <citation type="submission" date="2024-05" db="EMBL/GenBank/DDBJ databases">
        <title>Viral Diversity and Horizontal Gene Transfer Among Viruses in Setosphaeria turcica Population from Northern Corn Leaf Blight of Maize.</title>
        <authorList>
            <person name="Jia J."/>
            <person name="Mu F."/>
        </authorList>
    </citation>
    <scope>NUCLEOTIDE SEQUENCE</scope>
    <source>
        <strain evidence="6">TL2</strain>
    </source>
</reference>
<dbReference type="InterPro" id="IPR007094">
    <property type="entry name" value="RNA-dir_pol_PSvirus"/>
</dbReference>
<keyword evidence="3" id="KW-0693">Viral RNA replication</keyword>